<proteinExistence type="predicted"/>
<accession>A0A9D4JDJ9</accession>
<sequence length="116" mass="12898">MVWDSQFMNITTAHVTAAAIISRVWHFHGVGPSVYEHHDSSCTSGSHHLEIMASPWCVTQSMNVMTAHVPAAVIISRFWYLHVVGLTVNEHHGRLCNSGGYHVEDQSFPWSGTISL</sequence>
<organism evidence="1 2">
    <name type="scientific">Dreissena polymorpha</name>
    <name type="common">Zebra mussel</name>
    <name type="synonym">Mytilus polymorpha</name>
    <dbReference type="NCBI Taxonomy" id="45954"/>
    <lineage>
        <taxon>Eukaryota</taxon>
        <taxon>Metazoa</taxon>
        <taxon>Spiralia</taxon>
        <taxon>Lophotrochozoa</taxon>
        <taxon>Mollusca</taxon>
        <taxon>Bivalvia</taxon>
        <taxon>Autobranchia</taxon>
        <taxon>Heteroconchia</taxon>
        <taxon>Euheterodonta</taxon>
        <taxon>Imparidentia</taxon>
        <taxon>Neoheterodontei</taxon>
        <taxon>Myida</taxon>
        <taxon>Dreissenoidea</taxon>
        <taxon>Dreissenidae</taxon>
        <taxon>Dreissena</taxon>
    </lineage>
</organism>
<reference evidence="1" key="1">
    <citation type="journal article" date="2019" name="bioRxiv">
        <title>The Genome of the Zebra Mussel, Dreissena polymorpha: A Resource for Invasive Species Research.</title>
        <authorList>
            <person name="McCartney M.A."/>
            <person name="Auch B."/>
            <person name="Kono T."/>
            <person name="Mallez S."/>
            <person name="Zhang Y."/>
            <person name="Obille A."/>
            <person name="Becker A."/>
            <person name="Abrahante J.E."/>
            <person name="Garbe J."/>
            <person name="Badalamenti J.P."/>
            <person name="Herman A."/>
            <person name="Mangelson H."/>
            <person name="Liachko I."/>
            <person name="Sullivan S."/>
            <person name="Sone E.D."/>
            <person name="Koren S."/>
            <person name="Silverstein K.A.T."/>
            <person name="Beckman K.B."/>
            <person name="Gohl D.M."/>
        </authorList>
    </citation>
    <scope>NUCLEOTIDE SEQUENCE</scope>
    <source>
        <strain evidence="1">Duluth1</strain>
        <tissue evidence="1">Whole animal</tissue>
    </source>
</reference>
<reference evidence="1" key="2">
    <citation type="submission" date="2020-11" db="EMBL/GenBank/DDBJ databases">
        <authorList>
            <person name="McCartney M.A."/>
            <person name="Auch B."/>
            <person name="Kono T."/>
            <person name="Mallez S."/>
            <person name="Becker A."/>
            <person name="Gohl D.M."/>
            <person name="Silverstein K.A.T."/>
            <person name="Koren S."/>
            <person name="Bechman K.B."/>
            <person name="Herman A."/>
            <person name="Abrahante J.E."/>
            <person name="Garbe J."/>
        </authorList>
    </citation>
    <scope>NUCLEOTIDE SEQUENCE</scope>
    <source>
        <strain evidence="1">Duluth1</strain>
        <tissue evidence="1">Whole animal</tissue>
    </source>
</reference>
<dbReference type="AlphaFoldDB" id="A0A9D4JDJ9"/>
<dbReference type="EMBL" id="JAIWYP010000006">
    <property type="protein sequence ID" value="KAH3803932.1"/>
    <property type="molecule type" value="Genomic_DNA"/>
</dbReference>
<keyword evidence="2" id="KW-1185">Reference proteome</keyword>
<evidence type="ECO:0000313" key="2">
    <source>
        <dbReference type="Proteomes" id="UP000828390"/>
    </source>
</evidence>
<protein>
    <submittedName>
        <fullName evidence="1">Uncharacterized protein</fullName>
    </submittedName>
</protein>
<evidence type="ECO:0000313" key="1">
    <source>
        <dbReference type="EMBL" id="KAH3803932.1"/>
    </source>
</evidence>
<name>A0A9D4JDJ9_DREPO</name>
<comment type="caution">
    <text evidence="1">The sequence shown here is derived from an EMBL/GenBank/DDBJ whole genome shotgun (WGS) entry which is preliminary data.</text>
</comment>
<dbReference type="Proteomes" id="UP000828390">
    <property type="component" value="Unassembled WGS sequence"/>
</dbReference>
<gene>
    <name evidence="1" type="ORF">DPMN_132204</name>
</gene>